<accession>A0A165Y0J2</accession>
<gene>
    <name evidence="1" type="ORF">FIBSPDRAFT_914137</name>
</gene>
<sequence>MLHNRNTGGKNQHEPIYTHGALAEDETLIKILNTYHKERLVSNKKIVARLASDHSIIMSLAQDVHESSVKRCYKALGLVGKGPTTCALPHAVKEQMVVDQLNRDPAKQHGLQTIMQKVAFNQHTHLTNRKFASDIMHLHPLCGGPAMGHDKLYKIGLPIWAKWLGAWVVTSNHIGKIIVYLFLCLVEKFGGLPLQASTDCGSETTKEHDLVHPNLAICTSTIFHPEYDLDDLPAHIYLSWVHLRLDWGDNVVCFFNKGIEDGPYNPNNAQQYELCKGLWPKLLLTDLDKFMEFHNGDQSCDRRGALLDFVAPEFAAQCEEAYNSLGMTRLTLENVWHVFTALYPLIYQ</sequence>
<organism evidence="1 2">
    <name type="scientific">Athelia psychrophila</name>
    <dbReference type="NCBI Taxonomy" id="1759441"/>
    <lineage>
        <taxon>Eukaryota</taxon>
        <taxon>Fungi</taxon>
        <taxon>Dikarya</taxon>
        <taxon>Basidiomycota</taxon>
        <taxon>Agaricomycotina</taxon>
        <taxon>Agaricomycetes</taxon>
        <taxon>Agaricomycetidae</taxon>
        <taxon>Atheliales</taxon>
        <taxon>Atheliaceae</taxon>
        <taxon>Athelia</taxon>
    </lineage>
</organism>
<reference evidence="1 2" key="1">
    <citation type="journal article" date="2016" name="Mol. Biol. Evol.">
        <title>Comparative Genomics of Early-Diverging Mushroom-Forming Fungi Provides Insights into the Origins of Lignocellulose Decay Capabilities.</title>
        <authorList>
            <person name="Nagy L.G."/>
            <person name="Riley R."/>
            <person name="Tritt A."/>
            <person name="Adam C."/>
            <person name="Daum C."/>
            <person name="Floudas D."/>
            <person name="Sun H."/>
            <person name="Yadav J.S."/>
            <person name="Pangilinan J."/>
            <person name="Larsson K.H."/>
            <person name="Matsuura K."/>
            <person name="Barry K."/>
            <person name="Labutti K."/>
            <person name="Kuo R."/>
            <person name="Ohm R.A."/>
            <person name="Bhattacharya S.S."/>
            <person name="Shirouzu T."/>
            <person name="Yoshinaga Y."/>
            <person name="Martin F.M."/>
            <person name="Grigoriev I.V."/>
            <person name="Hibbett D.S."/>
        </authorList>
    </citation>
    <scope>NUCLEOTIDE SEQUENCE [LARGE SCALE GENOMIC DNA]</scope>
    <source>
        <strain evidence="1 2">CBS 109695</strain>
    </source>
</reference>
<dbReference type="Proteomes" id="UP000076532">
    <property type="component" value="Unassembled WGS sequence"/>
</dbReference>
<proteinExistence type="predicted"/>
<dbReference type="OrthoDB" id="5392716at2759"/>
<dbReference type="EMBL" id="KV417708">
    <property type="protein sequence ID" value="KZP09081.1"/>
    <property type="molecule type" value="Genomic_DNA"/>
</dbReference>
<keyword evidence="2" id="KW-1185">Reference proteome</keyword>
<dbReference type="AlphaFoldDB" id="A0A165Y0J2"/>
<evidence type="ECO:0000313" key="2">
    <source>
        <dbReference type="Proteomes" id="UP000076532"/>
    </source>
</evidence>
<protein>
    <submittedName>
        <fullName evidence="1">Uncharacterized protein</fullName>
    </submittedName>
</protein>
<evidence type="ECO:0000313" key="1">
    <source>
        <dbReference type="EMBL" id="KZP09081.1"/>
    </source>
</evidence>
<dbReference type="STRING" id="436010.A0A165Y0J2"/>
<name>A0A165Y0J2_9AGAM</name>